<reference evidence="1" key="1">
    <citation type="journal article" date="2021" name="Proc. Natl. Acad. Sci. U.S.A.">
        <title>A Catalog of Tens of Thousands of Viruses from Human Metagenomes Reveals Hidden Associations with Chronic Diseases.</title>
        <authorList>
            <person name="Tisza M.J."/>
            <person name="Buck C.B."/>
        </authorList>
    </citation>
    <scope>NUCLEOTIDE SEQUENCE</scope>
    <source>
        <strain evidence="1">CtOiG6</strain>
    </source>
</reference>
<organism evidence="1">
    <name type="scientific">Siphoviridae sp. ctOiG6</name>
    <dbReference type="NCBI Taxonomy" id="2826313"/>
    <lineage>
        <taxon>Viruses</taxon>
        <taxon>Duplodnaviria</taxon>
        <taxon>Heunggongvirae</taxon>
        <taxon>Uroviricota</taxon>
        <taxon>Caudoviricetes</taxon>
    </lineage>
</organism>
<sequence>MAKTSKQVQGDVYRLLKDSTLYSMISGEVYRQGYRPRDSRLEDAVVIFTAGLPDQIQTGVVTVHIYCPDIDPYGNGVLVEDGQRTEELEALAQRWVDSLTAEVSCYKFKLQQTICTDYAEDINQHFVVVCLKYKYFGSDDETLNIPQAAVIVTEDGDLPITQPVIKKKNV</sequence>
<proteinExistence type="predicted"/>
<name>A0A8S5N1I8_9CAUD</name>
<protein>
    <submittedName>
        <fullName evidence="1">Uncharacterized protein</fullName>
    </submittedName>
</protein>
<evidence type="ECO:0000313" key="1">
    <source>
        <dbReference type="EMBL" id="DAD88300.1"/>
    </source>
</evidence>
<dbReference type="EMBL" id="BK015038">
    <property type="protein sequence ID" value="DAD88300.1"/>
    <property type="molecule type" value="Genomic_DNA"/>
</dbReference>
<accession>A0A8S5N1I8</accession>